<evidence type="ECO:0000313" key="3">
    <source>
        <dbReference type="Proteomes" id="UP000614601"/>
    </source>
</evidence>
<comment type="caution">
    <text evidence="2">The sequence shown here is derived from an EMBL/GenBank/DDBJ whole genome shotgun (WGS) entry which is preliminary data.</text>
</comment>
<evidence type="ECO:0000313" key="2">
    <source>
        <dbReference type="EMBL" id="CAD5207375.1"/>
    </source>
</evidence>
<feature type="coiled-coil region" evidence="1">
    <location>
        <begin position="29"/>
        <end position="63"/>
    </location>
</feature>
<keyword evidence="1" id="KW-0175">Coiled coil</keyword>
<dbReference type="Proteomes" id="UP000783686">
    <property type="component" value="Unassembled WGS sequence"/>
</dbReference>
<reference evidence="2" key="1">
    <citation type="submission" date="2020-09" db="EMBL/GenBank/DDBJ databases">
        <authorList>
            <person name="Kikuchi T."/>
        </authorList>
    </citation>
    <scope>NUCLEOTIDE SEQUENCE</scope>
    <source>
        <strain evidence="2">SH1</strain>
    </source>
</reference>
<keyword evidence="3" id="KW-1185">Reference proteome</keyword>
<accession>A0A811JVN0</accession>
<name>A0A811JVN0_9BILA</name>
<organism evidence="2 3">
    <name type="scientific">Bursaphelenchus okinawaensis</name>
    <dbReference type="NCBI Taxonomy" id="465554"/>
    <lineage>
        <taxon>Eukaryota</taxon>
        <taxon>Metazoa</taxon>
        <taxon>Ecdysozoa</taxon>
        <taxon>Nematoda</taxon>
        <taxon>Chromadorea</taxon>
        <taxon>Rhabditida</taxon>
        <taxon>Tylenchina</taxon>
        <taxon>Tylenchomorpha</taxon>
        <taxon>Aphelenchoidea</taxon>
        <taxon>Aphelenchoididae</taxon>
        <taxon>Bursaphelenchus</taxon>
    </lineage>
</organism>
<gene>
    <name evidence="2" type="ORF">BOKJ2_LOCUS2059</name>
</gene>
<dbReference type="AlphaFoldDB" id="A0A811JVN0"/>
<sequence>MSDSQLFEFETSEPIIDKRKSYEEYTHNINCAQIVIDSKIRRLQNLQKQLSTIQQTYASKDLQSRSTIAGYHMRVEAQLRKAITLKNALSTLDVEAISMEEYVRILKQVLDF</sequence>
<protein>
    <submittedName>
        <fullName evidence="2">Uncharacterized protein</fullName>
    </submittedName>
</protein>
<evidence type="ECO:0000256" key="1">
    <source>
        <dbReference type="SAM" id="Coils"/>
    </source>
</evidence>
<proteinExistence type="predicted"/>
<dbReference type="EMBL" id="CAJFDH010000001">
    <property type="protein sequence ID" value="CAD5207375.1"/>
    <property type="molecule type" value="Genomic_DNA"/>
</dbReference>
<dbReference type="EMBL" id="CAJFCW020000001">
    <property type="protein sequence ID" value="CAG9085386.1"/>
    <property type="molecule type" value="Genomic_DNA"/>
</dbReference>
<dbReference type="Proteomes" id="UP000614601">
    <property type="component" value="Unassembled WGS sequence"/>
</dbReference>
<dbReference type="OrthoDB" id="10294139at2759"/>